<dbReference type="Pfam" id="PF13976">
    <property type="entry name" value="gag_pre-integrs"/>
    <property type="match status" value="1"/>
</dbReference>
<gene>
    <name evidence="3" type="ORF">SLEP1_g12229</name>
</gene>
<dbReference type="InterPro" id="IPR036397">
    <property type="entry name" value="RNaseH_sf"/>
</dbReference>
<evidence type="ECO:0000259" key="2">
    <source>
        <dbReference type="PROSITE" id="PS50994"/>
    </source>
</evidence>
<dbReference type="GO" id="GO:0008233">
    <property type="term" value="F:peptidase activity"/>
    <property type="evidence" value="ECO:0007669"/>
    <property type="project" value="UniProtKB-KW"/>
</dbReference>
<dbReference type="GO" id="GO:0006508">
    <property type="term" value="P:proteolysis"/>
    <property type="evidence" value="ECO:0007669"/>
    <property type="project" value="UniProtKB-KW"/>
</dbReference>
<dbReference type="PROSITE" id="PS50994">
    <property type="entry name" value="INTEGRASE"/>
    <property type="match status" value="1"/>
</dbReference>
<dbReference type="Pfam" id="PF22936">
    <property type="entry name" value="Pol_BBD"/>
    <property type="match status" value="1"/>
</dbReference>
<dbReference type="SUPFAM" id="SSF53098">
    <property type="entry name" value="Ribonuclease H-like"/>
    <property type="match status" value="1"/>
</dbReference>
<proteinExistence type="predicted"/>
<keyword evidence="1" id="KW-0378">Hydrolase</keyword>
<dbReference type="InterPro" id="IPR039537">
    <property type="entry name" value="Retrotran_Ty1/copia-like"/>
</dbReference>
<dbReference type="EMBL" id="BPVZ01000014">
    <property type="protein sequence ID" value="GKU99368.1"/>
    <property type="molecule type" value="Genomic_DNA"/>
</dbReference>
<dbReference type="PANTHER" id="PTHR42648">
    <property type="entry name" value="TRANSPOSASE, PUTATIVE-RELATED"/>
    <property type="match status" value="1"/>
</dbReference>
<dbReference type="Gene3D" id="3.30.420.10">
    <property type="entry name" value="Ribonuclease H-like superfamily/Ribonuclease H"/>
    <property type="match status" value="1"/>
</dbReference>
<dbReference type="PANTHER" id="PTHR42648:SF18">
    <property type="entry name" value="RETROTRANSPOSON, UNCLASSIFIED-LIKE PROTEIN"/>
    <property type="match status" value="1"/>
</dbReference>
<dbReference type="Pfam" id="PF00665">
    <property type="entry name" value="rve"/>
    <property type="match status" value="1"/>
</dbReference>
<dbReference type="InterPro" id="IPR001584">
    <property type="entry name" value="Integrase_cat-core"/>
</dbReference>
<dbReference type="InterPro" id="IPR025724">
    <property type="entry name" value="GAG-pre-integrase_dom"/>
</dbReference>
<dbReference type="GO" id="GO:0003676">
    <property type="term" value="F:nucleic acid binding"/>
    <property type="evidence" value="ECO:0007669"/>
    <property type="project" value="InterPro"/>
</dbReference>
<keyword evidence="1" id="KW-0645">Protease</keyword>
<name>A0AAV5IHL5_9ROSI</name>
<sequence length="789" mass="89485">MATNNTSTGSFSNPPLFIGQNYTMWAIKMKAFLKGNGVWDSVENGFNSPRLPNNPTVAQLKQHAEYVQNSYRALSYIHNGIVDSIFPRIMRAETAKSAWDTLQKEFEGDNRVKDNNLLTLKRQFEMLAMKETEIVHQYSTKLIDIVNQIRLQGEDFPDKRVIDKIMVSVPDKFESKISAIEESNDLNQLTINELISKLKAHEQRLSIKGAEVREEALQAKEKGKQAVETPNSAEYEKEKVLDSLAFSSSSSTSASSWYIDSGCTSHMARDESIFLDLDKSVKTSVKLGNGTVVFSQGKGTAVIPTSSGTKLISDVLFVPSLSQNLLSVAQMMKKGYSLSFKNDFCYIHDSFGMEVARVKMVQNSFLLDMQSVQKCLHASKVNDTLLWHKRYGHFNVKALKYMQTNELIRDFPEVHVTNEVCQCCQLGKMHRLSFPINKAFRACEKLELVHTDICGPMRVPSLGQNKYFILFIDDFTRMTWVYFLSSKAQVFSVFKKFKALVENQSGCRIKKLRSDNGKEYTSAEFNNFCEEADIQHQLTVSYTPQQNGVSERKNRTVTEMARCMMLEKKLPQSFWAEAVYTAVYLLNGVSTKAVKNKTPIEAWLDVFTVLLAVLSKNDGIIWTDVLLMDDVLHEAVLPDFSLEAAPIAVREYIISTFSHLLQDISDAVMKVNSRQKDEVEEYSLQAALEGSKKVDFRHLLEDDDLGLVVKLRDLVIDWVQEGFHDFFRSLDHRFHMLSGRNNALSQDQNLTEEGSHGDKVLPGLVLVLAQLSIFIEQTVIPRITEARIT</sequence>
<dbReference type="AlphaFoldDB" id="A0AAV5IHL5"/>
<dbReference type="Pfam" id="PF14223">
    <property type="entry name" value="Retrotran_gag_2"/>
    <property type="match status" value="1"/>
</dbReference>
<protein>
    <recommendedName>
        <fullName evidence="2">Integrase catalytic domain-containing protein</fullName>
    </recommendedName>
</protein>
<comment type="caution">
    <text evidence="3">The sequence shown here is derived from an EMBL/GenBank/DDBJ whole genome shotgun (WGS) entry which is preliminary data.</text>
</comment>
<dbReference type="GO" id="GO:0015074">
    <property type="term" value="P:DNA integration"/>
    <property type="evidence" value="ECO:0007669"/>
    <property type="project" value="InterPro"/>
</dbReference>
<dbReference type="Proteomes" id="UP001054252">
    <property type="component" value="Unassembled WGS sequence"/>
</dbReference>
<dbReference type="InterPro" id="IPR054722">
    <property type="entry name" value="PolX-like_BBD"/>
</dbReference>
<reference evidence="3 4" key="1">
    <citation type="journal article" date="2021" name="Commun. Biol.">
        <title>The genome of Shorea leprosula (Dipterocarpaceae) highlights the ecological relevance of drought in aseasonal tropical rainforests.</title>
        <authorList>
            <person name="Ng K.K.S."/>
            <person name="Kobayashi M.J."/>
            <person name="Fawcett J.A."/>
            <person name="Hatakeyama M."/>
            <person name="Paape T."/>
            <person name="Ng C.H."/>
            <person name="Ang C.C."/>
            <person name="Tnah L.H."/>
            <person name="Lee C.T."/>
            <person name="Nishiyama T."/>
            <person name="Sese J."/>
            <person name="O'Brien M.J."/>
            <person name="Copetti D."/>
            <person name="Mohd Noor M.I."/>
            <person name="Ong R.C."/>
            <person name="Putra M."/>
            <person name="Sireger I.Z."/>
            <person name="Indrioko S."/>
            <person name="Kosugi Y."/>
            <person name="Izuno A."/>
            <person name="Isagi Y."/>
            <person name="Lee S.L."/>
            <person name="Shimizu K.K."/>
        </authorList>
    </citation>
    <scope>NUCLEOTIDE SEQUENCE [LARGE SCALE GENOMIC DNA]</scope>
    <source>
        <strain evidence="3">214</strain>
    </source>
</reference>
<dbReference type="InterPro" id="IPR012337">
    <property type="entry name" value="RNaseH-like_sf"/>
</dbReference>
<evidence type="ECO:0000313" key="3">
    <source>
        <dbReference type="EMBL" id="GKU99368.1"/>
    </source>
</evidence>
<organism evidence="3 4">
    <name type="scientific">Rubroshorea leprosula</name>
    <dbReference type="NCBI Taxonomy" id="152421"/>
    <lineage>
        <taxon>Eukaryota</taxon>
        <taxon>Viridiplantae</taxon>
        <taxon>Streptophyta</taxon>
        <taxon>Embryophyta</taxon>
        <taxon>Tracheophyta</taxon>
        <taxon>Spermatophyta</taxon>
        <taxon>Magnoliopsida</taxon>
        <taxon>eudicotyledons</taxon>
        <taxon>Gunneridae</taxon>
        <taxon>Pentapetalae</taxon>
        <taxon>rosids</taxon>
        <taxon>malvids</taxon>
        <taxon>Malvales</taxon>
        <taxon>Dipterocarpaceae</taxon>
        <taxon>Rubroshorea</taxon>
    </lineage>
</organism>
<evidence type="ECO:0000256" key="1">
    <source>
        <dbReference type="ARBA" id="ARBA00022670"/>
    </source>
</evidence>
<feature type="domain" description="Integrase catalytic" evidence="2">
    <location>
        <begin position="431"/>
        <end position="607"/>
    </location>
</feature>
<accession>A0AAV5IHL5</accession>
<evidence type="ECO:0000313" key="4">
    <source>
        <dbReference type="Proteomes" id="UP001054252"/>
    </source>
</evidence>
<keyword evidence="4" id="KW-1185">Reference proteome</keyword>